<dbReference type="InterPro" id="IPR029063">
    <property type="entry name" value="SAM-dependent_MTases_sf"/>
</dbReference>
<dbReference type="Proteomes" id="UP000003688">
    <property type="component" value="Unassembled WGS sequence"/>
</dbReference>
<name>B9XGQ6_PEDPL</name>
<dbReference type="NCBIfam" id="TIGR04290">
    <property type="entry name" value="meth_Rta_06860"/>
    <property type="match status" value="1"/>
</dbReference>
<dbReference type="STRING" id="320771.Cflav_PD3824"/>
<evidence type="ECO:0000313" key="1">
    <source>
        <dbReference type="EMBL" id="EEF61107.1"/>
    </source>
</evidence>
<dbReference type="GO" id="GO:0032259">
    <property type="term" value="P:methylation"/>
    <property type="evidence" value="ECO:0007669"/>
    <property type="project" value="UniProtKB-KW"/>
</dbReference>
<dbReference type="GO" id="GO:0008168">
    <property type="term" value="F:methyltransferase activity"/>
    <property type="evidence" value="ECO:0007669"/>
    <property type="project" value="UniProtKB-KW"/>
</dbReference>
<keyword evidence="2" id="KW-1185">Reference proteome</keyword>
<dbReference type="AlphaFoldDB" id="B9XGQ6"/>
<keyword evidence="1" id="KW-0489">Methyltransferase</keyword>
<dbReference type="CDD" id="cd02440">
    <property type="entry name" value="AdoMet_MTases"/>
    <property type="match status" value="1"/>
</dbReference>
<gene>
    <name evidence="1" type="ORF">Cflav_PD3824</name>
</gene>
<proteinExistence type="predicted"/>
<evidence type="ECO:0000313" key="2">
    <source>
        <dbReference type="Proteomes" id="UP000003688"/>
    </source>
</evidence>
<dbReference type="InterPro" id="IPR027555">
    <property type="entry name" value="Mo5U34_MeTrfas-like"/>
</dbReference>
<dbReference type="SUPFAM" id="SSF53335">
    <property type="entry name" value="S-adenosyl-L-methionine-dependent methyltransferases"/>
    <property type="match status" value="1"/>
</dbReference>
<dbReference type="PANTHER" id="PTHR43861">
    <property type="entry name" value="TRANS-ACONITATE 2-METHYLTRANSFERASE-RELATED"/>
    <property type="match status" value="1"/>
</dbReference>
<accession>B9XGQ6</accession>
<dbReference type="RefSeq" id="WP_007415002.1">
    <property type="nucleotide sequence ID" value="NZ_ABOX02000012.1"/>
</dbReference>
<sequence>MKNVTSTLPNVLTQDEIQLRVKQLGKWFHNLDLKGVSTAPDHFLGDYPRIKWQSIADILPRNLSGKTVLDIGCNAGFYSIEMKRRGADRVLGIDHDDCYLDQAKFAAEVCGVDVEFQKLSVYDLGQLGEKFDLVLFMGVLYHLRHPLLALDLIYEHVAKDVLLFQSMQRGSNTIEPIKDNYSFWETEVFNAPGYPILHFVEKKYANDATNWWIPNCACSEAMLRSAGFEIVEHPEAETFVCRRKQ</sequence>
<dbReference type="Gene3D" id="3.40.50.150">
    <property type="entry name" value="Vaccinia Virus protein VP39"/>
    <property type="match status" value="1"/>
</dbReference>
<dbReference type="Pfam" id="PF08003">
    <property type="entry name" value="Methyltransf_9"/>
    <property type="match status" value="1"/>
</dbReference>
<comment type="caution">
    <text evidence="1">The sequence shown here is derived from an EMBL/GenBank/DDBJ whole genome shotgun (WGS) entry which is preliminary data.</text>
</comment>
<keyword evidence="1" id="KW-0808">Transferase</keyword>
<organism evidence="1 2">
    <name type="scientific">Pedosphaera parvula (strain Ellin514)</name>
    <dbReference type="NCBI Taxonomy" id="320771"/>
    <lineage>
        <taxon>Bacteria</taxon>
        <taxon>Pseudomonadati</taxon>
        <taxon>Verrucomicrobiota</taxon>
        <taxon>Pedosphaerae</taxon>
        <taxon>Pedosphaerales</taxon>
        <taxon>Pedosphaeraceae</taxon>
        <taxon>Pedosphaera</taxon>
    </lineage>
</organism>
<reference evidence="1 2" key="1">
    <citation type="journal article" date="2011" name="J. Bacteriol.">
        <title>Genome sequence of 'Pedosphaera parvula' Ellin514, an aerobic Verrucomicrobial isolate from pasture soil.</title>
        <authorList>
            <person name="Kant R."/>
            <person name="van Passel M.W."/>
            <person name="Sangwan P."/>
            <person name="Palva A."/>
            <person name="Lucas S."/>
            <person name="Copeland A."/>
            <person name="Lapidus A."/>
            <person name="Glavina Del Rio T."/>
            <person name="Dalin E."/>
            <person name="Tice H."/>
            <person name="Bruce D."/>
            <person name="Goodwin L."/>
            <person name="Pitluck S."/>
            <person name="Chertkov O."/>
            <person name="Larimer F.W."/>
            <person name="Land M.L."/>
            <person name="Hauser L."/>
            <person name="Brettin T.S."/>
            <person name="Detter J.C."/>
            <person name="Han S."/>
            <person name="de Vos W.M."/>
            <person name="Janssen P.H."/>
            <person name="Smidt H."/>
        </authorList>
    </citation>
    <scope>NUCLEOTIDE SEQUENCE [LARGE SCALE GENOMIC DNA]</scope>
    <source>
        <strain evidence="1 2">Ellin514</strain>
    </source>
</reference>
<dbReference type="OrthoDB" id="9791837at2"/>
<dbReference type="InterPro" id="IPR027554">
    <property type="entry name" value="Meth_Rta_06860"/>
</dbReference>
<dbReference type="EMBL" id="ABOX02000012">
    <property type="protein sequence ID" value="EEF61107.1"/>
    <property type="molecule type" value="Genomic_DNA"/>
</dbReference>
<protein>
    <submittedName>
        <fullName evidence="1">Methyltransferase type 12</fullName>
    </submittedName>
</protein>